<keyword evidence="2 5" id="KW-0645">Protease</keyword>
<dbReference type="HAMAP" id="MF_01974">
    <property type="entry name" value="MetAP_1"/>
    <property type="match status" value="1"/>
</dbReference>
<evidence type="ECO:0000256" key="2">
    <source>
        <dbReference type="ARBA" id="ARBA00022670"/>
    </source>
</evidence>
<feature type="binding site" evidence="5">
    <location>
        <position position="341"/>
    </location>
    <ligand>
        <name>substrate</name>
    </ligand>
</feature>
<feature type="binding site" evidence="5">
    <location>
        <position position="212"/>
    </location>
    <ligand>
        <name>substrate</name>
    </ligand>
</feature>
<feature type="region of interest" description="Disordered" evidence="6">
    <location>
        <begin position="50"/>
        <end position="71"/>
    </location>
</feature>
<dbReference type="Gene3D" id="3.90.230.10">
    <property type="entry name" value="Creatinase/methionine aminopeptidase superfamily"/>
    <property type="match status" value="1"/>
</dbReference>
<sequence length="413" mass="45212">MRHSYLPFLLSRIRPFSALNSNSVATATSTRSLQSRSSTSLFSSSDYLSSLSKPSSPLSYSTSTSTPTSAAETSAFDGKYTTFQSYSNALNSAPLQQRDPIAPFPLSPKKSITGWSNIVPPPYAESGYPPNHDNTILIFSEDEYLANMRYAAKLARRVLDHACSVAKPGVTSDEVDTVVHESLLDAGAYPSPLNYVGFPKSLCSSINEVICHGIPDTRPLEFGDIVSFDVSCFINGVHGDNCATIVVGDEQETDEIGTDWRGVPYLGRKFFEDRPEADEQKIRSARRLVHAARESLYEAINRIGPGSCLTDIGAAVQDVADSYGYSTVEKYRGHGIGADFHRPPFVRHNRNNEKLELLPGMVFTIEPMLVEGAGDCFEWSDKWTVATSDGGMAAQFEHTILIREDGVEILTVP</sequence>
<gene>
    <name evidence="8" type="ORF">PAUS00366_LOCUS19281</name>
</gene>
<keyword evidence="4 5" id="KW-0378">Hydrolase</keyword>
<dbReference type="SUPFAM" id="SSF55920">
    <property type="entry name" value="Creatinase/aminopeptidase"/>
    <property type="match status" value="1"/>
</dbReference>
<feature type="binding site" evidence="5">
    <location>
        <position position="366"/>
    </location>
    <ligand>
        <name>a divalent metal cation</name>
        <dbReference type="ChEBI" id="CHEBI:60240"/>
        <label>2</label>
        <note>catalytic</note>
    </ligand>
</feature>
<dbReference type="PANTHER" id="PTHR43330">
    <property type="entry name" value="METHIONINE AMINOPEPTIDASE"/>
    <property type="match status" value="1"/>
</dbReference>
<keyword evidence="1 5" id="KW-0031">Aminopeptidase</keyword>
<keyword evidence="3 5" id="KW-0479">Metal-binding</keyword>
<reference evidence="8" key="1">
    <citation type="submission" date="2021-01" db="EMBL/GenBank/DDBJ databases">
        <authorList>
            <person name="Corre E."/>
            <person name="Pelletier E."/>
            <person name="Niang G."/>
            <person name="Scheremetjew M."/>
            <person name="Finn R."/>
            <person name="Kale V."/>
            <person name="Holt S."/>
            <person name="Cochrane G."/>
            <person name="Meng A."/>
            <person name="Brown T."/>
            <person name="Cohen L."/>
        </authorList>
    </citation>
    <scope>NUCLEOTIDE SEQUENCE</scope>
    <source>
        <strain evidence="8">10249 10 AB</strain>
    </source>
</reference>
<dbReference type="PANTHER" id="PTHR43330:SF8">
    <property type="entry name" value="METHIONINE AMINOPEPTIDASE 1D, MITOCHONDRIAL"/>
    <property type="match status" value="1"/>
</dbReference>
<comment type="cofactor">
    <cofactor evidence="5">
        <name>Co(2+)</name>
        <dbReference type="ChEBI" id="CHEBI:48828"/>
    </cofactor>
    <cofactor evidence="5">
        <name>Zn(2+)</name>
        <dbReference type="ChEBI" id="CHEBI:29105"/>
    </cofactor>
    <cofactor evidence="5">
        <name>Mn(2+)</name>
        <dbReference type="ChEBI" id="CHEBI:29035"/>
    </cofactor>
    <cofactor evidence="5">
        <name>Fe(2+)</name>
        <dbReference type="ChEBI" id="CHEBI:29033"/>
    </cofactor>
    <text evidence="5">Binds 2 divalent metal cations per subunit. Has a high-affinity and a low affinity metal-binding site. The true nature of the physiological cofactor is under debate. The enzyme is active with cobalt, zinc, manganese or divalent iron ions. Most likely, methionine aminopeptidases function as mononuclear Fe(2+)-metalloproteases under physiological conditions, and the catalytically relevant metal-binding site has been assigned to the histidine-containing high-affinity site.</text>
</comment>
<feature type="binding site" evidence="5">
    <location>
        <position position="229"/>
    </location>
    <ligand>
        <name>a divalent metal cation</name>
        <dbReference type="ChEBI" id="CHEBI:60240"/>
        <label>1</label>
    </ligand>
</feature>
<dbReference type="InterPro" id="IPR002467">
    <property type="entry name" value="Pept_M24A_MAP1"/>
</dbReference>
<organism evidence="8">
    <name type="scientific">Pseudo-nitzschia australis</name>
    <dbReference type="NCBI Taxonomy" id="44445"/>
    <lineage>
        <taxon>Eukaryota</taxon>
        <taxon>Sar</taxon>
        <taxon>Stramenopiles</taxon>
        <taxon>Ochrophyta</taxon>
        <taxon>Bacillariophyta</taxon>
        <taxon>Bacillariophyceae</taxon>
        <taxon>Bacillariophycidae</taxon>
        <taxon>Bacillariales</taxon>
        <taxon>Bacillariaceae</taxon>
        <taxon>Pseudo-nitzschia</taxon>
    </lineage>
</organism>
<evidence type="ECO:0000313" key="8">
    <source>
        <dbReference type="EMBL" id="CAE0726524.1"/>
    </source>
</evidence>
<dbReference type="GO" id="GO:0070006">
    <property type="term" value="F:metalloaminopeptidase activity"/>
    <property type="evidence" value="ECO:0007669"/>
    <property type="project" value="UniProtKB-UniRule"/>
</dbReference>
<feature type="binding site" evidence="5">
    <location>
        <position position="334"/>
    </location>
    <ligand>
        <name>a divalent metal cation</name>
        <dbReference type="ChEBI" id="CHEBI:60240"/>
        <label>2</label>
        <note>catalytic</note>
    </ligand>
</feature>
<evidence type="ECO:0000256" key="1">
    <source>
        <dbReference type="ARBA" id="ARBA00022438"/>
    </source>
</evidence>
<protein>
    <recommendedName>
        <fullName evidence="7">Peptidase M24 domain-containing protein</fullName>
    </recommendedName>
</protein>
<comment type="similarity">
    <text evidence="5">Belongs to the peptidase M24A family. Methionine aminopeptidase type 1 subfamily.</text>
</comment>
<evidence type="ECO:0000256" key="6">
    <source>
        <dbReference type="SAM" id="MobiDB-lite"/>
    </source>
</evidence>
<dbReference type="InterPro" id="IPR000994">
    <property type="entry name" value="Pept_M24"/>
</dbReference>
<name>A0A7S4EPP3_9STRA</name>
<dbReference type="GO" id="GO:0006508">
    <property type="term" value="P:proteolysis"/>
    <property type="evidence" value="ECO:0007669"/>
    <property type="project" value="UniProtKB-KW"/>
</dbReference>
<dbReference type="Pfam" id="PF00557">
    <property type="entry name" value="Peptidase_M24"/>
    <property type="match status" value="1"/>
</dbReference>
<feature type="domain" description="Peptidase M24" evidence="7">
    <location>
        <begin position="147"/>
        <end position="404"/>
    </location>
</feature>
<evidence type="ECO:0000256" key="4">
    <source>
        <dbReference type="ARBA" id="ARBA00022801"/>
    </source>
</evidence>
<accession>A0A7S4EPP3</accession>
<dbReference type="EMBL" id="HBIX01028570">
    <property type="protein sequence ID" value="CAE0726524.1"/>
    <property type="molecule type" value="Transcribed_RNA"/>
</dbReference>
<dbReference type="CDD" id="cd01086">
    <property type="entry name" value="MetAP1"/>
    <property type="match status" value="1"/>
</dbReference>
<feature type="binding site" evidence="5">
    <location>
        <position position="240"/>
    </location>
    <ligand>
        <name>a divalent metal cation</name>
        <dbReference type="ChEBI" id="CHEBI:60240"/>
        <label>2</label>
        <note>catalytic</note>
    </ligand>
</feature>
<dbReference type="InterPro" id="IPR001714">
    <property type="entry name" value="Pept_M24_MAP"/>
</dbReference>
<evidence type="ECO:0000256" key="5">
    <source>
        <dbReference type="HAMAP-Rule" id="MF_03174"/>
    </source>
</evidence>
<dbReference type="AlphaFoldDB" id="A0A7S4EPP3"/>
<feature type="binding site" evidence="5">
    <location>
        <position position="397"/>
    </location>
    <ligand>
        <name>a divalent metal cation</name>
        <dbReference type="ChEBI" id="CHEBI:60240"/>
        <label>1</label>
    </ligand>
</feature>
<evidence type="ECO:0000256" key="3">
    <source>
        <dbReference type="ARBA" id="ARBA00022723"/>
    </source>
</evidence>
<feature type="binding site" evidence="5">
    <location>
        <position position="397"/>
    </location>
    <ligand>
        <name>a divalent metal cation</name>
        <dbReference type="ChEBI" id="CHEBI:60240"/>
        <label>2</label>
        <note>catalytic</note>
    </ligand>
</feature>
<dbReference type="PRINTS" id="PR00599">
    <property type="entry name" value="MAPEPTIDASE"/>
</dbReference>
<feature type="binding site" evidence="5">
    <location>
        <position position="240"/>
    </location>
    <ligand>
        <name>a divalent metal cation</name>
        <dbReference type="ChEBI" id="CHEBI:60240"/>
        <label>1</label>
    </ligand>
</feature>
<proteinExistence type="inferred from homology"/>
<evidence type="ECO:0000259" key="7">
    <source>
        <dbReference type="Pfam" id="PF00557"/>
    </source>
</evidence>
<comment type="catalytic activity">
    <reaction evidence="5">
        <text>Release of N-terminal amino acids, preferentially methionine, from peptides and arylamides.</text>
        <dbReference type="EC" id="3.4.11.18"/>
    </reaction>
</comment>
<dbReference type="GO" id="GO:0046872">
    <property type="term" value="F:metal ion binding"/>
    <property type="evidence" value="ECO:0007669"/>
    <property type="project" value="UniProtKB-UniRule"/>
</dbReference>
<dbReference type="InterPro" id="IPR036005">
    <property type="entry name" value="Creatinase/aminopeptidase-like"/>
</dbReference>
<dbReference type="GO" id="GO:0004239">
    <property type="term" value="F:initiator methionyl aminopeptidase activity"/>
    <property type="evidence" value="ECO:0007669"/>
    <property type="project" value="UniProtKB-UniRule"/>
</dbReference>